<dbReference type="PANTHER" id="PTHR43280">
    <property type="entry name" value="ARAC-FAMILY TRANSCRIPTIONAL REGULATOR"/>
    <property type="match status" value="1"/>
</dbReference>
<reference evidence="5 6" key="1">
    <citation type="submission" date="2023-03" db="EMBL/GenBank/DDBJ databases">
        <title>Bacillus Genome Sequencing.</title>
        <authorList>
            <person name="Dunlap C."/>
        </authorList>
    </citation>
    <scope>NUCLEOTIDE SEQUENCE [LARGE SCALE GENOMIC DNA]</scope>
    <source>
        <strain evidence="5 6">BD-525</strain>
    </source>
</reference>
<protein>
    <submittedName>
        <fullName evidence="5">AraC family transcriptional regulator</fullName>
    </submittedName>
</protein>
<dbReference type="Proteomes" id="UP001344632">
    <property type="component" value="Unassembled WGS sequence"/>
</dbReference>
<dbReference type="Pfam" id="PF02311">
    <property type="entry name" value="AraC_binding"/>
    <property type="match status" value="1"/>
</dbReference>
<keyword evidence="6" id="KW-1185">Reference proteome</keyword>
<dbReference type="InterPro" id="IPR014710">
    <property type="entry name" value="RmlC-like_jellyroll"/>
</dbReference>
<evidence type="ECO:0000256" key="2">
    <source>
        <dbReference type="ARBA" id="ARBA00023125"/>
    </source>
</evidence>
<dbReference type="PROSITE" id="PS01124">
    <property type="entry name" value="HTH_ARAC_FAMILY_2"/>
    <property type="match status" value="1"/>
</dbReference>
<keyword evidence="1" id="KW-0805">Transcription regulation</keyword>
<dbReference type="InterPro" id="IPR003313">
    <property type="entry name" value="AraC-bd"/>
</dbReference>
<dbReference type="RefSeq" id="WP_326088794.1">
    <property type="nucleotide sequence ID" value="NZ_JARLKZ010000008.1"/>
</dbReference>
<comment type="caution">
    <text evidence="5">The sequence shown here is derived from an EMBL/GenBank/DDBJ whole genome shotgun (WGS) entry which is preliminary data.</text>
</comment>
<keyword evidence="3" id="KW-0804">Transcription</keyword>
<evidence type="ECO:0000259" key="4">
    <source>
        <dbReference type="PROSITE" id="PS01124"/>
    </source>
</evidence>
<organism evidence="5 6">
    <name type="scientific">Paenibacillus dokdonensis</name>
    <dbReference type="NCBI Taxonomy" id="2567944"/>
    <lineage>
        <taxon>Bacteria</taxon>
        <taxon>Bacillati</taxon>
        <taxon>Bacillota</taxon>
        <taxon>Bacilli</taxon>
        <taxon>Bacillales</taxon>
        <taxon>Paenibacillaceae</taxon>
        <taxon>Paenibacillus</taxon>
    </lineage>
</organism>
<sequence length="288" mass="33450">MDDNQPKRLLNEHYLSQSSPFRIFRHRIDGAVEVHWHEFFEMALVLEGSGTHVLNGKSMPLEAGSLFLVTPADFHEIIPDPDRVIVLYDVVFTQHMLRQELFQWLFQSSTERVYDLNEKAWTAFRAEFDRMWEESEQRQTGSDWVAQGALERVLIDLARLGTSEGQDYPAGGHLHPSIRAAVTYIQHHFREPLTLHHVARHAGLSDSYFSECFRKQLGLPFQVFVQEQRLQFASSLLRLTELPVTEVCFASGFRTLNHFERAFKKKYNRTPRELRGGKRLQSVDLSHG</sequence>
<dbReference type="InterPro" id="IPR009057">
    <property type="entry name" value="Homeodomain-like_sf"/>
</dbReference>
<dbReference type="SUPFAM" id="SSF46689">
    <property type="entry name" value="Homeodomain-like"/>
    <property type="match status" value="2"/>
</dbReference>
<dbReference type="InterPro" id="IPR018062">
    <property type="entry name" value="HTH_AraC-typ_CS"/>
</dbReference>
<dbReference type="SMART" id="SM00342">
    <property type="entry name" value="HTH_ARAC"/>
    <property type="match status" value="1"/>
</dbReference>
<dbReference type="Gene3D" id="1.10.10.60">
    <property type="entry name" value="Homeodomain-like"/>
    <property type="match status" value="2"/>
</dbReference>
<dbReference type="EMBL" id="JARLKZ010000008">
    <property type="protein sequence ID" value="MEC0241069.1"/>
    <property type="molecule type" value="Genomic_DNA"/>
</dbReference>
<gene>
    <name evidence="5" type="ORF">P4H66_14555</name>
</gene>
<dbReference type="PROSITE" id="PS00041">
    <property type="entry name" value="HTH_ARAC_FAMILY_1"/>
    <property type="match status" value="1"/>
</dbReference>
<evidence type="ECO:0000256" key="1">
    <source>
        <dbReference type="ARBA" id="ARBA00023015"/>
    </source>
</evidence>
<accession>A0ABU6GMU4</accession>
<keyword evidence="2" id="KW-0238">DNA-binding</keyword>
<feature type="domain" description="HTH araC/xylS-type" evidence="4">
    <location>
        <begin position="179"/>
        <end position="277"/>
    </location>
</feature>
<dbReference type="InterPro" id="IPR018060">
    <property type="entry name" value="HTH_AraC"/>
</dbReference>
<dbReference type="PANTHER" id="PTHR43280:SF2">
    <property type="entry name" value="HTH-TYPE TRANSCRIPTIONAL REGULATOR EXSA"/>
    <property type="match status" value="1"/>
</dbReference>
<evidence type="ECO:0000313" key="6">
    <source>
        <dbReference type="Proteomes" id="UP001344632"/>
    </source>
</evidence>
<dbReference type="InterPro" id="IPR037923">
    <property type="entry name" value="HTH-like"/>
</dbReference>
<name>A0ABU6GMU4_9BACL</name>
<dbReference type="Gene3D" id="2.60.120.10">
    <property type="entry name" value="Jelly Rolls"/>
    <property type="match status" value="1"/>
</dbReference>
<dbReference type="Pfam" id="PF12833">
    <property type="entry name" value="HTH_18"/>
    <property type="match status" value="1"/>
</dbReference>
<evidence type="ECO:0000313" key="5">
    <source>
        <dbReference type="EMBL" id="MEC0241069.1"/>
    </source>
</evidence>
<dbReference type="SUPFAM" id="SSF51215">
    <property type="entry name" value="Regulatory protein AraC"/>
    <property type="match status" value="1"/>
</dbReference>
<proteinExistence type="predicted"/>
<evidence type="ECO:0000256" key="3">
    <source>
        <dbReference type="ARBA" id="ARBA00023163"/>
    </source>
</evidence>